<dbReference type="AlphaFoldDB" id="A0A0D6M8K5"/>
<protein>
    <submittedName>
        <fullName evidence="2">Uncharacterized protein</fullName>
    </submittedName>
</protein>
<feature type="transmembrane region" description="Helical" evidence="1">
    <location>
        <begin position="37"/>
        <end position="56"/>
    </location>
</feature>
<sequence>MPEKVREVPVSKIFIAAERAVAKRTEKKLRRVKRRKARFGFGMGGMGCCGMGMGMMGGCGMDMMPGMMCPMMGMGMMPGMGMMYPGMGCGMGMGMGFPGMMGC</sequence>
<keyword evidence="1" id="KW-1133">Transmembrane helix</keyword>
<gene>
    <name evidence="2" type="ORF">ANCCEY_01172</name>
</gene>
<keyword evidence="3" id="KW-1185">Reference proteome</keyword>
<evidence type="ECO:0000313" key="3">
    <source>
        <dbReference type="Proteomes" id="UP000054495"/>
    </source>
</evidence>
<dbReference type="Proteomes" id="UP000054495">
    <property type="component" value="Unassembled WGS sequence"/>
</dbReference>
<evidence type="ECO:0000313" key="2">
    <source>
        <dbReference type="EMBL" id="EPB79798.1"/>
    </source>
</evidence>
<accession>A0A0D6M8K5</accession>
<evidence type="ECO:0000256" key="1">
    <source>
        <dbReference type="SAM" id="Phobius"/>
    </source>
</evidence>
<proteinExistence type="predicted"/>
<keyword evidence="1" id="KW-0812">Transmembrane</keyword>
<dbReference type="EMBL" id="KE124789">
    <property type="protein sequence ID" value="EPB79798.1"/>
    <property type="molecule type" value="Genomic_DNA"/>
</dbReference>
<keyword evidence="1" id="KW-0472">Membrane</keyword>
<organism evidence="2 3">
    <name type="scientific">Ancylostoma ceylanicum</name>
    <dbReference type="NCBI Taxonomy" id="53326"/>
    <lineage>
        <taxon>Eukaryota</taxon>
        <taxon>Metazoa</taxon>
        <taxon>Ecdysozoa</taxon>
        <taxon>Nematoda</taxon>
        <taxon>Chromadorea</taxon>
        <taxon>Rhabditida</taxon>
        <taxon>Rhabditina</taxon>
        <taxon>Rhabditomorpha</taxon>
        <taxon>Strongyloidea</taxon>
        <taxon>Ancylostomatidae</taxon>
        <taxon>Ancylostomatinae</taxon>
        <taxon>Ancylostoma</taxon>
    </lineage>
</organism>
<reference evidence="2 3" key="1">
    <citation type="submission" date="2013-05" db="EMBL/GenBank/DDBJ databases">
        <title>Draft genome of the parasitic nematode Anyclostoma ceylanicum.</title>
        <authorList>
            <person name="Mitreva M."/>
        </authorList>
    </citation>
    <scope>NUCLEOTIDE SEQUENCE [LARGE SCALE GENOMIC DNA]</scope>
</reference>
<feature type="transmembrane region" description="Helical" evidence="1">
    <location>
        <begin position="76"/>
        <end position="97"/>
    </location>
</feature>
<name>A0A0D6M8K5_9BILA</name>